<feature type="transmembrane region" description="Helical" evidence="4">
    <location>
        <begin position="171"/>
        <end position="195"/>
    </location>
</feature>
<dbReference type="Gene3D" id="1.20.1250.20">
    <property type="entry name" value="MFS general substrate transporter like domains"/>
    <property type="match status" value="2"/>
</dbReference>
<dbReference type="GO" id="GO:0022857">
    <property type="term" value="F:transmembrane transporter activity"/>
    <property type="evidence" value="ECO:0007669"/>
    <property type="project" value="InterPro"/>
</dbReference>
<dbReference type="InterPro" id="IPR011701">
    <property type="entry name" value="MFS"/>
</dbReference>
<dbReference type="SUPFAM" id="SSF103473">
    <property type="entry name" value="MFS general substrate transporter"/>
    <property type="match status" value="1"/>
</dbReference>
<evidence type="ECO:0000256" key="2">
    <source>
        <dbReference type="ARBA" id="ARBA00022989"/>
    </source>
</evidence>
<feature type="transmembrane region" description="Helical" evidence="4">
    <location>
        <begin position="57"/>
        <end position="75"/>
    </location>
</feature>
<dbReference type="PANTHER" id="PTHR23521">
    <property type="entry name" value="TRANSPORTER MFS SUPERFAMILY"/>
    <property type="match status" value="1"/>
</dbReference>
<dbReference type="InterPro" id="IPR036259">
    <property type="entry name" value="MFS_trans_sf"/>
</dbReference>
<organism evidence="6 7">
    <name type="scientific">Roseibium marinum</name>
    <dbReference type="NCBI Taxonomy" id="281252"/>
    <lineage>
        <taxon>Bacteria</taxon>
        <taxon>Pseudomonadati</taxon>
        <taxon>Pseudomonadota</taxon>
        <taxon>Alphaproteobacteria</taxon>
        <taxon>Hyphomicrobiales</taxon>
        <taxon>Stappiaceae</taxon>
        <taxon>Roseibium</taxon>
    </lineage>
</organism>
<keyword evidence="7" id="KW-1185">Reference proteome</keyword>
<evidence type="ECO:0000256" key="3">
    <source>
        <dbReference type="ARBA" id="ARBA00023136"/>
    </source>
</evidence>
<name>A0A2S3V2I3_9HYPH</name>
<dbReference type="Pfam" id="PF07690">
    <property type="entry name" value="MFS_1"/>
    <property type="match status" value="1"/>
</dbReference>
<feature type="transmembrane region" description="Helical" evidence="4">
    <location>
        <begin position="82"/>
        <end position="101"/>
    </location>
</feature>
<evidence type="ECO:0000313" key="6">
    <source>
        <dbReference type="EMBL" id="POF34192.1"/>
    </source>
</evidence>
<accession>A0A2S3V2I3</accession>
<keyword evidence="1 4" id="KW-0812">Transmembrane</keyword>
<dbReference type="Proteomes" id="UP000236959">
    <property type="component" value="Unassembled WGS sequence"/>
</dbReference>
<reference evidence="6 7" key="1">
    <citation type="submission" date="2018-01" db="EMBL/GenBank/DDBJ databases">
        <title>Genomic Encyclopedia of Archaeal and Bacterial Type Strains, Phase II (KMG-II): from individual species to whole genera.</title>
        <authorList>
            <person name="Goeker M."/>
        </authorList>
    </citation>
    <scope>NUCLEOTIDE SEQUENCE [LARGE SCALE GENOMIC DNA]</scope>
    <source>
        <strain evidence="6 7">DSM 17023</strain>
    </source>
</reference>
<dbReference type="PROSITE" id="PS50850">
    <property type="entry name" value="MFS"/>
    <property type="match status" value="1"/>
</dbReference>
<dbReference type="PANTHER" id="PTHR23521:SF3">
    <property type="entry name" value="MFS TRANSPORTER"/>
    <property type="match status" value="1"/>
</dbReference>
<evidence type="ECO:0000256" key="1">
    <source>
        <dbReference type="ARBA" id="ARBA00022692"/>
    </source>
</evidence>
<dbReference type="GO" id="GO:0005886">
    <property type="term" value="C:plasma membrane"/>
    <property type="evidence" value="ECO:0007669"/>
    <property type="project" value="TreeGrafter"/>
</dbReference>
<dbReference type="InterPro" id="IPR020846">
    <property type="entry name" value="MFS_dom"/>
</dbReference>
<proteinExistence type="predicted"/>
<dbReference type="EMBL" id="PPCN01000001">
    <property type="protein sequence ID" value="POF34192.1"/>
    <property type="molecule type" value="Genomic_DNA"/>
</dbReference>
<keyword evidence="2 4" id="KW-1133">Transmembrane helix</keyword>
<feature type="domain" description="Major facilitator superfamily (MFS) profile" evidence="5">
    <location>
        <begin position="213"/>
        <end position="405"/>
    </location>
</feature>
<comment type="caution">
    <text evidence="6">The sequence shown here is derived from an EMBL/GenBank/DDBJ whole genome shotgun (WGS) entry which is preliminary data.</text>
</comment>
<gene>
    <name evidence="6" type="ORF">CLV41_101644</name>
</gene>
<dbReference type="AlphaFoldDB" id="A0A2S3V2I3"/>
<evidence type="ECO:0000313" key="7">
    <source>
        <dbReference type="Proteomes" id="UP000236959"/>
    </source>
</evidence>
<keyword evidence="3 4" id="KW-0472">Membrane</keyword>
<feature type="transmembrane region" description="Helical" evidence="4">
    <location>
        <begin position="107"/>
        <end position="127"/>
    </location>
</feature>
<feature type="transmembrane region" description="Helical" evidence="4">
    <location>
        <begin position="139"/>
        <end position="159"/>
    </location>
</feature>
<protein>
    <submittedName>
        <fullName evidence="6">Sugar phosphate permease</fullName>
    </submittedName>
</protein>
<feature type="transmembrane region" description="Helical" evidence="4">
    <location>
        <begin position="309"/>
        <end position="334"/>
    </location>
</feature>
<feature type="transmembrane region" description="Helical" evidence="4">
    <location>
        <begin position="216"/>
        <end position="235"/>
    </location>
</feature>
<feature type="transmembrane region" description="Helical" evidence="4">
    <location>
        <begin position="255"/>
        <end position="277"/>
    </location>
</feature>
<evidence type="ECO:0000259" key="5">
    <source>
        <dbReference type="PROSITE" id="PS50850"/>
    </source>
</evidence>
<sequence>MSSALPSERALKWRSLGLLMLAEIAAMSLWFMSAAILPDLTREFGISPFRQAALSSAVQIGFVAGALVSASLGLADRIDPRRLFASCAILAGLFNASLLIVEPGGAASIVARFATGALLAGVYPVGMKIVVGWGQKDRGFLVGMLVGALTFGSAGPHLLALLGGTDWRWSLTVASIASAVGGVLCLLTDLGPYHARAARMQVRAILTAWTNPRIRYAYAGYLGHMWELYAMWAWIGVALGVSFSAHMGPETAVPLARLIAFAAIAAGGAACIVAGLAADRIGKANIAIIAMAVSGTAALASALTFGGPVWLTIVCVLIWGAAILPDSAQFSALVADYAPADQAGSLMTFQTALGFALTFFTVQLTPLGVDLIGWPGVFALMAIGPVFGILGMLRLKRILKSAMKP</sequence>
<feature type="transmembrane region" description="Helical" evidence="4">
    <location>
        <begin position="16"/>
        <end position="37"/>
    </location>
</feature>
<evidence type="ECO:0000256" key="4">
    <source>
        <dbReference type="SAM" id="Phobius"/>
    </source>
</evidence>
<feature type="transmembrane region" description="Helical" evidence="4">
    <location>
        <begin position="371"/>
        <end position="393"/>
    </location>
</feature>